<feature type="transmembrane region" description="Helical" evidence="1">
    <location>
        <begin position="26"/>
        <end position="46"/>
    </location>
</feature>
<dbReference type="AlphaFoldDB" id="A0AAD7BUV3"/>
<dbReference type="EMBL" id="JARKIF010000009">
    <property type="protein sequence ID" value="KAJ7631064.1"/>
    <property type="molecule type" value="Genomic_DNA"/>
</dbReference>
<proteinExistence type="predicted"/>
<keyword evidence="1" id="KW-1133">Transmembrane helix</keyword>
<evidence type="ECO:0000313" key="2">
    <source>
        <dbReference type="EMBL" id="KAJ7631064.1"/>
    </source>
</evidence>
<keyword evidence="1" id="KW-0812">Transmembrane</keyword>
<accession>A0AAD7BUV3</accession>
<dbReference type="CDD" id="cd11296">
    <property type="entry name" value="O-FucT_like"/>
    <property type="match status" value="1"/>
</dbReference>
<gene>
    <name evidence="2" type="ORF">FB45DRAFT_555462</name>
</gene>
<comment type="caution">
    <text evidence="2">The sequence shown here is derived from an EMBL/GenBank/DDBJ whole genome shotgun (WGS) entry which is preliminary data.</text>
</comment>
<keyword evidence="3" id="KW-1185">Reference proteome</keyword>
<protein>
    <submittedName>
        <fullName evidence="2">Uncharacterized protein</fullName>
    </submittedName>
</protein>
<evidence type="ECO:0000313" key="3">
    <source>
        <dbReference type="Proteomes" id="UP001221142"/>
    </source>
</evidence>
<dbReference type="Gene3D" id="3.40.50.11350">
    <property type="match status" value="1"/>
</dbReference>
<evidence type="ECO:0000256" key="1">
    <source>
        <dbReference type="SAM" id="Phobius"/>
    </source>
</evidence>
<name>A0AAD7BUV3_9AGAR</name>
<sequence length="474" mass="54258">MDLKPNPYSGHFKAIGLKTLLSKRRFIFVACASLLLLSITCFSTFLRYTESPTPPPPPVTETPEVVESVEKPTEVPVDPYGPKTVLKGDPTVSFRDNLLPNVNYITSWVSAGWTNDVMTYMNLIYLGLITDRVPVLPEFIPSHIGGHVPPIPFGEVFDVPRLRTELQKPVLEWWEVKQHGSGQFDDLGCWNIWQSVQYREPYPRPSRIPNDLKLDISYTQAPTWVKLIPDYEHDQHSLFSSLATLAFPTMREKSLVPPLPSPQHNVSLPPDEHMLCYDYLYYVCSHQPFELEYDYSPAWRYVGQFMHFTPKLEQLADEYVRRAFGLPSDAPVPAFISVHIRHYDFETWCGEVPIYDCFAPLPVINRRVQEARDEIYTRTGHVIKHVMVTSDERNATWWQEVAQLGWFTPDHSSTKDTYGDWYPVLIDAVIQSQGVGFVGTDRSTMSIIAAKRTESWQAGPTRLVLWGEPGADDH</sequence>
<dbReference type="Proteomes" id="UP001221142">
    <property type="component" value="Unassembled WGS sequence"/>
</dbReference>
<reference evidence="2" key="1">
    <citation type="submission" date="2023-03" db="EMBL/GenBank/DDBJ databases">
        <title>Massive genome expansion in bonnet fungi (Mycena s.s.) driven by repeated elements and novel gene families across ecological guilds.</title>
        <authorList>
            <consortium name="Lawrence Berkeley National Laboratory"/>
            <person name="Harder C.B."/>
            <person name="Miyauchi S."/>
            <person name="Viragh M."/>
            <person name="Kuo A."/>
            <person name="Thoen E."/>
            <person name="Andreopoulos B."/>
            <person name="Lu D."/>
            <person name="Skrede I."/>
            <person name="Drula E."/>
            <person name="Henrissat B."/>
            <person name="Morin E."/>
            <person name="Kohler A."/>
            <person name="Barry K."/>
            <person name="LaButti K."/>
            <person name="Morin E."/>
            <person name="Salamov A."/>
            <person name="Lipzen A."/>
            <person name="Mereny Z."/>
            <person name="Hegedus B."/>
            <person name="Baldrian P."/>
            <person name="Stursova M."/>
            <person name="Weitz H."/>
            <person name="Taylor A."/>
            <person name="Grigoriev I.V."/>
            <person name="Nagy L.G."/>
            <person name="Martin F."/>
            <person name="Kauserud H."/>
        </authorList>
    </citation>
    <scope>NUCLEOTIDE SEQUENCE</scope>
    <source>
        <strain evidence="2">9284</strain>
    </source>
</reference>
<organism evidence="2 3">
    <name type="scientific">Roridomyces roridus</name>
    <dbReference type="NCBI Taxonomy" id="1738132"/>
    <lineage>
        <taxon>Eukaryota</taxon>
        <taxon>Fungi</taxon>
        <taxon>Dikarya</taxon>
        <taxon>Basidiomycota</taxon>
        <taxon>Agaricomycotina</taxon>
        <taxon>Agaricomycetes</taxon>
        <taxon>Agaricomycetidae</taxon>
        <taxon>Agaricales</taxon>
        <taxon>Marasmiineae</taxon>
        <taxon>Mycenaceae</taxon>
        <taxon>Roridomyces</taxon>
    </lineage>
</organism>
<keyword evidence="1" id="KW-0472">Membrane</keyword>